<proteinExistence type="inferred from homology"/>
<keyword evidence="22" id="KW-1185">Reference proteome</keyword>
<name>A0A810QE46_9FIRM</name>
<keyword evidence="10 18" id="KW-0028">Amino-acid biosynthesis</keyword>
<feature type="binding site" evidence="18">
    <location>
        <position position="261"/>
    </location>
    <ligand>
        <name>Zn(2+)</name>
        <dbReference type="ChEBI" id="CHEBI:29105"/>
    </ligand>
</feature>
<dbReference type="HAMAP" id="MF_00110">
    <property type="entry name" value="DHQ_synthase"/>
    <property type="match status" value="1"/>
</dbReference>
<dbReference type="KEGG" id="pfaa:MM59RIKEN_17810"/>
<dbReference type="AlphaFoldDB" id="A0A810QE46"/>
<dbReference type="GO" id="GO:0046872">
    <property type="term" value="F:metal ion binding"/>
    <property type="evidence" value="ECO:0007669"/>
    <property type="project" value="UniProtKB-KW"/>
</dbReference>
<dbReference type="GO" id="GO:0003856">
    <property type="term" value="F:3-dehydroquinate synthase activity"/>
    <property type="evidence" value="ECO:0007669"/>
    <property type="project" value="UniProtKB-UniRule"/>
</dbReference>
<dbReference type="EC" id="4.2.3.4" evidence="7 18"/>
<dbReference type="Gene3D" id="1.20.1090.10">
    <property type="entry name" value="Dehydroquinate synthase-like - alpha domain"/>
    <property type="match status" value="1"/>
</dbReference>
<dbReference type="GO" id="GO:0005737">
    <property type="term" value="C:cytoplasm"/>
    <property type="evidence" value="ECO:0007669"/>
    <property type="project" value="UniProtKB-SubCell"/>
</dbReference>
<dbReference type="SUPFAM" id="SSF56796">
    <property type="entry name" value="Dehydroquinate synthase-like"/>
    <property type="match status" value="1"/>
</dbReference>
<feature type="binding site" evidence="18">
    <location>
        <position position="155"/>
    </location>
    <ligand>
        <name>NAD(+)</name>
        <dbReference type="ChEBI" id="CHEBI:57540"/>
    </ligand>
</feature>
<dbReference type="InterPro" id="IPR030960">
    <property type="entry name" value="DHQS/DOIS_N"/>
</dbReference>
<comment type="catalytic activity">
    <reaction evidence="1 18">
        <text>7-phospho-2-dehydro-3-deoxy-D-arabino-heptonate = 3-dehydroquinate + phosphate</text>
        <dbReference type="Rhea" id="RHEA:21968"/>
        <dbReference type="ChEBI" id="CHEBI:32364"/>
        <dbReference type="ChEBI" id="CHEBI:43474"/>
        <dbReference type="ChEBI" id="CHEBI:58394"/>
        <dbReference type="EC" id="4.2.3.4"/>
    </reaction>
</comment>
<dbReference type="Pfam" id="PF24621">
    <property type="entry name" value="DHQS_C"/>
    <property type="match status" value="1"/>
</dbReference>
<evidence type="ECO:0000256" key="17">
    <source>
        <dbReference type="ARBA" id="ARBA00023285"/>
    </source>
</evidence>
<dbReference type="Pfam" id="PF01761">
    <property type="entry name" value="DHQ_synthase"/>
    <property type="match status" value="1"/>
</dbReference>
<feature type="binding site" evidence="18">
    <location>
        <begin position="109"/>
        <end position="113"/>
    </location>
    <ligand>
        <name>NAD(+)</name>
        <dbReference type="ChEBI" id="CHEBI:57540"/>
    </ligand>
</feature>
<keyword evidence="9 18" id="KW-0963">Cytoplasm</keyword>
<dbReference type="GO" id="GO:0009073">
    <property type="term" value="P:aromatic amino acid family biosynthetic process"/>
    <property type="evidence" value="ECO:0007669"/>
    <property type="project" value="UniProtKB-KW"/>
</dbReference>
<dbReference type="GO" id="GO:0008652">
    <property type="term" value="P:amino acid biosynthetic process"/>
    <property type="evidence" value="ECO:0007669"/>
    <property type="project" value="UniProtKB-KW"/>
</dbReference>
<protein>
    <recommendedName>
        <fullName evidence="8 18">3-dehydroquinate synthase</fullName>
        <shortName evidence="18">DHQS</shortName>
        <ecNumber evidence="7 18">4.2.3.4</ecNumber>
    </recommendedName>
</protein>
<feature type="domain" description="3-dehydroquinate synthase N-terminal" evidence="19">
    <location>
        <begin position="72"/>
        <end position="181"/>
    </location>
</feature>
<dbReference type="PANTHER" id="PTHR43622:SF7">
    <property type="entry name" value="3-DEHYDROQUINATE SYNTHASE, CHLOROPLASTIC"/>
    <property type="match status" value="1"/>
</dbReference>
<evidence type="ECO:0000256" key="10">
    <source>
        <dbReference type="ARBA" id="ARBA00022605"/>
    </source>
</evidence>
<feature type="binding site" evidence="18">
    <location>
        <position position="146"/>
    </location>
    <ligand>
        <name>NAD(+)</name>
        <dbReference type="ChEBI" id="CHEBI:57540"/>
    </ligand>
</feature>
<evidence type="ECO:0000256" key="1">
    <source>
        <dbReference type="ARBA" id="ARBA00001393"/>
    </source>
</evidence>
<evidence type="ECO:0000256" key="15">
    <source>
        <dbReference type="ARBA" id="ARBA00023141"/>
    </source>
</evidence>
<dbReference type="UniPathway" id="UPA00053">
    <property type="reaction ID" value="UER00085"/>
</dbReference>
<evidence type="ECO:0000256" key="2">
    <source>
        <dbReference type="ARBA" id="ARBA00001911"/>
    </source>
</evidence>
<dbReference type="GO" id="GO:0009423">
    <property type="term" value="P:chorismate biosynthetic process"/>
    <property type="evidence" value="ECO:0007669"/>
    <property type="project" value="UniProtKB-UniRule"/>
</dbReference>
<evidence type="ECO:0000256" key="4">
    <source>
        <dbReference type="ARBA" id="ARBA00004496"/>
    </source>
</evidence>
<evidence type="ECO:0000256" key="14">
    <source>
        <dbReference type="ARBA" id="ARBA00023027"/>
    </source>
</evidence>
<dbReference type="FunFam" id="3.40.50.1970:FF:000007">
    <property type="entry name" value="Pentafunctional AROM polypeptide"/>
    <property type="match status" value="1"/>
</dbReference>
<gene>
    <name evidence="18 21" type="primary">aroB</name>
    <name evidence="21" type="ORF">MM59RIKEN_17810</name>
</gene>
<dbReference type="RefSeq" id="WP_213543150.1">
    <property type="nucleotide sequence ID" value="NZ_AP023420.1"/>
</dbReference>
<comment type="pathway">
    <text evidence="5 18">Metabolic intermediate biosynthesis; chorismate biosynthesis; chorismate from D-erythrose 4-phosphate and phosphoenolpyruvate: step 2/7.</text>
</comment>
<keyword evidence="15 18" id="KW-0057">Aromatic amino acid biosynthesis</keyword>
<evidence type="ECO:0000256" key="11">
    <source>
        <dbReference type="ARBA" id="ARBA00022723"/>
    </source>
</evidence>
<keyword evidence="14 18" id="KW-0520">NAD</keyword>
<comment type="function">
    <text evidence="18">Catalyzes the conversion of 3-deoxy-D-arabino-heptulosonate 7-phosphate (DAHP) to dehydroquinate (DHQ).</text>
</comment>
<feature type="binding site" evidence="18">
    <location>
        <position position="188"/>
    </location>
    <ligand>
        <name>Zn(2+)</name>
        <dbReference type="ChEBI" id="CHEBI:29105"/>
    </ligand>
</feature>
<organism evidence="21 22">
    <name type="scientific">Pusillibacter faecalis</name>
    <dbReference type="NCBI Taxonomy" id="2714358"/>
    <lineage>
        <taxon>Bacteria</taxon>
        <taxon>Bacillati</taxon>
        <taxon>Bacillota</taxon>
        <taxon>Clostridia</taxon>
        <taxon>Eubacteriales</taxon>
        <taxon>Oscillospiraceae</taxon>
        <taxon>Pusillibacter</taxon>
    </lineage>
</organism>
<comment type="cofactor">
    <cofactor evidence="3">
        <name>Zn(2+)</name>
        <dbReference type="ChEBI" id="CHEBI:29105"/>
    </cofactor>
</comment>
<keyword evidence="12 18" id="KW-0547">Nucleotide-binding</keyword>
<evidence type="ECO:0000259" key="19">
    <source>
        <dbReference type="Pfam" id="PF01761"/>
    </source>
</evidence>
<dbReference type="GO" id="GO:0000166">
    <property type="term" value="F:nucleotide binding"/>
    <property type="evidence" value="ECO:0007669"/>
    <property type="project" value="UniProtKB-KW"/>
</dbReference>
<evidence type="ECO:0000256" key="16">
    <source>
        <dbReference type="ARBA" id="ARBA00023239"/>
    </source>
</evidence>
<dbReference type="Proteomes" id="UP000679848">
    <property type="component" value="Chromosome"/>
</dbReference>
<dbReference type="InterPro" id="IPR030963">
    <property type="entry name" value="DHQ_synth_fam"/>
</dbReference>
<feature type="binding site" evidence="18">
    <location>
        <begin position="173"/>
        <end position="176"/>
    </location>
    <ligand>
        <name>NAD(+)</name>
        <dbReference type="ChEBI" id="CHEBI:57540"/>
    </ligand>
</feature>
<dbReference type="InterPro" id="IPR016037">
    <property type="entry name" value="DHQ_synth_AroB"/>
</dbReference>
<keyword evidence="17 18" id="KW-0170">Cobalt</keyword>
<evidence type="ECO:0000313" key="22">
    <source>
        <dbReference type="Proteomes" id="UP000679848"/>
    </source>
</evidence>
<dbReference type="InterPro" id="IPR050071">
    <property type="entry name" value="Dehydroquinate_synthase"/>
</dbReference>
<keyword evidence="11 18" id="KW-0479">Metal-binding</keyword>
<evidence type="ECO:0000256" key="3">
    <source>
        <dbReference type="ARBA" id="ARBA00001947"/>
    </source>
</evidence>
<dbReference type="PANTHER" id="PTHR43622">
    <property type="entry name" value="3-DEHYDROQUINATE SYNTHASE"/>
    <property type="match status" value="1"/>
</dbReference>
<feature type="binding site" evidence="18">
    <location>
        <begin position="133"/>
        <end position="134"/>
    </location>
    <ligand>
        <name>NAD(+)</name>
        <dbReference type="ChEBI" id="CHEBI:57540"/>
    </ligand>
</feature>
<evidence type="ECO:0000313" key="21">
    <source>
        <dbReference type="EMBL" id="BCK84462.1"/>
    </source>
</evidence>
<feature type="domain" description="3-dehydroquinate synthase C-terminal" evidence="20">
    <location>
        <begin position="185"/>
        <end position="319"/>
    </location>
</feature>
<comment type="caution">
    <text evidence="18">Lacks conserved residue(s) required for the propagation of feature annotation.</text>
</comment>
<comment type="cofactor">
    <cofactor evidence="2 18">
        <name>NAD(+)</name>
        <dbReference type="ChEBI" id="CHEBI:57540"/>
    </cofactor>
</comment>
<evidence type="ECO:0000256" key="9">
    <source>
        <dbReference type="ARBA" id="ARBA00022490"/>
    </source>
</evidence>
<sequence length="356" mass="36913">MSESIQTIPVGTSPAYAVSIGPGLLSQCGQRLWEVLGRCRIAVITDDTVAPLYLDAVSESLRSAGVSVSSYIFPAGECSKTLATLSDILEFLAGEHLTRTDCVAALGGGVVGDMAGFAAGVYLRGIRCVQLPTTLLSAVDSSVGGKTAIDLRAGKNLAGVFLQPAAVLCDTDCLRTLPPAIFADGAAEAIKTGILCDESLFSLFEDGTLTAAPAEVIARCVGYKAGVVERDEKEQGERRLLNLGHTVGHAIEKCSGYRLSHGHAVAAGLSIIARSAEALGWTEEPIAARIAACLAKNGLPTGTEYPPEALAEAALADKKRSGDSITVVIPRRIGACELKKLPVRELQALIAAGWGG</sequence>
<dbReference type="EMBL" id="AP023420">
    <property type="protein sequence ID" value="BCK84462.1"/>
    <property type="molecule type" value="Genomic_DNA"/>
</dbReference>
<comment type="subcellular location">
    <subcellularLocation>
        <location evidence="4 18">Cytoplasm</location>
    </subcellularLocation>
</comment>
<evidence type="ECO:0000256" key="8">
    <source>
        <dbReference type="ARBA" id="ARBA00017684"/>
    </source>
</evidence>
<keyword evidence="16 18" id="KW-0456">Lyase</keyword>
<feature type="binding site" evidence="18">
    <location>
        <position position="245"/>
    </location>
    <ligand>
        <name>Zn(2+)</name>
        <dbReference type="ChEBI" id="CHEBI:29105"/>
    </ligand>
</feature>
<dbReference type="CDD" id="cd08195">
    <property type="entry name" value="DHQS"/>
    <property type="match status" value="1"/>
</dbReference>
<evidence type="ECO:0000256" key="6">
    <source>
        <dbReference type="ARBA" id="ARBA00005412"/>
    </source>
</evidence>
<dbReference type="Gene3D" id="3.40.50.1970">
    <property type="match status" value="1"/>
</dbReference>
<evidence type="ECO:0000256" key="12">
    <source>
        <dbReference type="ARBA" id="ARBA00022741"/>
    </source>
</evidence>
<evidence type="ECO:0000256" key="7">
    <source>
        <dbReference type="ARBA" id="ARBA00013031"/>
    </source>
</evidence>
<evidence type="ECO:0000256" key="18">
    <source>
        <dbReference type="HAMAP-Rule" id="MF_00110"/>
    </source>
</evidence>
<keyword evidence="13 18" id="KW-0862">Zinc</keyword>
<comment type="similarity">
    <text evidence="6 18">Belongs to the sugar phosphate cyclases superfamily. Dehydroquinate synthase family.</text>
</comment>
<evidence type="ECO:0000256" key="13">
    <source>
        <dbReference type="ARBA" id="ARBA00022833"/>
    </source>
</evidence>
<accession>A0A810QE46</accession>
<evidence type="ECO:0000259" key="20">
    <source>
        <dbReference type="Pfam" id="PF24621"/>
    </source>
</evidence>
<reference evidence="21" key="1">
    <citation type="submission" date="2020-09" db="EMBL/GenBank/DDBJ databases">
        <title>New species isolated from human feces.</title>
        <authorList>
            <person name="Kitahara M."/>
            <person name="Shigeno Y."/>
            <person name="Shime M."/>
            <person name="Matsumoto Y."/>
            <person name="Nakamura S."/>
            <person name="Motooka D."/>
            <person name="Fukuoka S."/>
            <person name="Nishikawa H."/>
            <person name="Benno Y."/>
        </authorList>
    </citation>
    <scope>NUCLEOTIDE SEQUENCE</scope>
    <source>
        <strain evidence="21">MM59</strain>
    </source>
</reference>
<comment type="cofactor">
    <cofactor evidence="18">
        <name>Co(2+)</name>
        <dbReference type="ChEBI" id="CHEBI:48828"/>
    </cofactor>
    <cofactor evidence="18">
        <name>Zn(2+)</name>
        <dbReference type="ChEBI" id="CHEBI:29105"/>
    </cofactor>
    <text evidence="18">Binds 1 divalent metal cation per subunit. Can use either Co(2+) or Zn(2+).</text>
</comment>
<evidence type="ECO:0000256" key="5">
    <source>
        <dbReference type="ARBA" id="ARBA00004661"/>
    </source>
</evidence>
<dbReference type="PIRSF" id="PIRSF001455">
    <property type="entry name" value="DHQ_synth"/>
    <property type="match status" value="1"/>
</dbReference>
<dbReference type="InterPro" id="IPR056179">
    <property type="entry name" value="DHQS_C"/>
</dbReference>
<dbReference type="NCBIfam" id="TIGR01357">
    <property type="entry name" value="aroB"/>
    <property type="match status" value="1"/>
</dbReference>